<reference evidence="3 4" key="1">
    <citation type="submission" date="2017-03" db="EMBL/GenBank/DDBJ databases">
        <title>Genome analysis of strain PAMC 26510.</title>
        <authorList>
            <person name="Oh H.-M."/>
            <person name="Yang J.-A."/>
        </authorList>
    </citation>
    <scope>NUCLEOTIDE SEQUENCE [LARGE SCALE GENOMIC DNA]</scope>
    <source>
        <strain evidence="3 4">PAMC 26510</strain>
    </source>
</reference>
<dbReference type="Proteomes" id="UP000194546">
    <property type="component" value="Unassembled WGS sequence"/>
</dbReference>
<feature type="domain" description="TadE-like" evidence="2">
    <location>
        <begin position="22"/>
        <end position="64"/>
    </location>
</feature>
<proteinExistence type="predicted"/>
<organism evidence="3 4">
    <name type="scientific">Caballeronia sordidicola</name>
    <name type="common">Burkholderia sordidicola</name>
    <dbReference type="NCBI Taxonomy" id="196367"/>
    <lineage>
        <taxon>Bacteria</taxon>
        <taxon>Pseudomonadati</taxon>
        <taxon>Pseudomonadota</taxon>
        <taxon>Betaproteobacteria</taxon>
        <taxon>Burkholderiales</taxon>
        <taxon>Burkholderiaceae</taxon>
        <taxon>Caballeronia</taxon>
    </lineage>
</organism>
<evidence type="ECO:0000313" key="3">
    <source>
        <dbReference type="EMBL" id="OTP79281.1"/>
    </source>
</evidence>
<dbReference type="InterPro" id="IPR012495">
    <property type="entry name" value="TadE-like_dom"/>
</dbReference>
<evidence type="ECO:0000259" key="2">
    <source>
        <dbReference type="Pfam" id="PF07811"/>
    </source>
</evidence>
<keyword evidence="1" id="KW-1133">Transmembrane helix</keyword>
<dbReference type="RefSeq" id="WP_256927570.1">
    <property type="nucleotide sequence ID" value="NZ_NBTY01000030.1"/>
</dbReference>
<gene>
    <name evidence="3" type="ORF">PAMC26510_05975</name>
</gene>
<protein>
    <recommendedName>
        <fullName evidence="2">TadE-like domain-containing protein</fullName>
    </recommendedName>
</protein>
<name>A0A242N6K8_CABSO</name>
<dbReference type="Pfam" id="PF07811">
    <property type="entry name" value="TadE"/>
    <property type="match status" value="1"/>
</dbReference>
<dbReference type="AlphaFoldDB" id="A0A242N6K8"/>
<dbReference type="EMBL" id="NBTY01000030">
    <property type="protein sequence ID" value="OTP79281.1"/>
    <property type="molecule type" value="Genomic_DNA"/>
</dbReference>
<accession>A0A242N6K8</accession>
<evidence type="ECO:0000313" key="4">
    <source>
        <dbReference type="Proteomes" id="UP000194546"/>
    </source>
</evidence>
<feature type="transmembrane region" description="Helical" evidence="1">
    <location>
        <begin position="25"/>
        <end position="47"/>
    </location>
</feature>
<evidence type="ECO:0000256" key="1">
    <source>
        <dbReference type="SAM" id="Phobius"/>
    </source>
</evidence>
<sequence length="164" mass="17221">MKAGVVCASQRFLNRLTREDGGVSAIEFAIASPLVFILVLGTVELAVDMSIDATVQMAAQSASRVGLTVTPPSSGTREAQAKSIVLSVLGGWLKVPRTTVTVTELDYGNYSNLGTSSYSAGAGAYGDVVSYNIVLTTPGVSGIPQLFGVPMLTFQRNFIVQNEK</sequence>
<keyword evidence="1" id="KW-0472">Membrane</keyword>
<comment type="caution">
    <text evidence="3">The sequence shown here is derived from an EMBL/GenBank/DDBJ whole genome shotgun (WGS) entry which is preliminary data.</text>
</comment>
<keyword evidence="1" id="KW-0812">Transmembrane</keyword>